<dbReference type="Gene3D" id="2.60.40.10">
    <property type="entry name" value="Immunoglobulins"/>
    <property type="match status" value="1"/>
</dbReference>
<keyword evidence="4" id="KW-1185">Reference proteome</keyword>
<feature type="chain" id="PRO_5017747072" evidence="2">
    <location>
        <begin position="31"/>
        <end position="1189"/>
    </location>
</feature>
<protein>
    <submittedName>
        <fullName evidence="3">Uncharacterized protein</fullName>
    </submittedName>
</protein>
<dbReference type="SUPFAM" id="SSF48208">
    <property type="entry name" value="Six-hairpin glycosidases"/>
    <property type="match status" value="1"/>
</dbReference>
<feature type="signal peptide" evidence="2">
    <location>
        <begin position="1"/>
        <end position="30"/>
    </location>
</feature>
<dbReference type="InterPro" id="IPR013783">
    <property type="entry name" value="Ig-like_fold"/>
</dbReference>
<comment type="caution">
    <text evidence="3">The sequence shown here is derived from an EMBL/GenBank/DDBJ whole genome shotgun (WGS) entry which is preliminary data.</text>
</comment>
<proteinExistence type="predicted"/>
<reference evidence="3 4" key="1">
    <citation type="submission" date="2018-07" db="EMBL/GenBank/DDBJ databases">
        <title>Genomic Encyclopedia of Type Strains, Phase III (KMG-III): the genomes of soil and plant-associated and newly described type strains.</title>
        <authorList>
            <person name="Whitman W."/>
        </authorList>
    </citation>
    <scope>NUCLEOTIDE SEQUENCE [LARGE SCALE GENOMIC DNA]</scope>
    <source>
        <strain evidence="3 4">CECT 7287</strain>
    </source>
</reference>
<evidence type="ECO:0000256" key="1">
    <source>
        <dbReference type="SAM" id="MobiDB-lite"/>
    </source>
</evidence>
<name>A0A3D9KHF8_9BACL</name>
<gene>
    <name evidence="3" type="ORF">DFP98_104282</name>
</gene>
<accession>A0A3D9KHF8</accession>
<dbReference type="RefSeq" id="WP_220377064.1">
    <property type="nucleotide sequence ID" value="NZ_QRDZ01000004.1"/>
</dbReference>
<evidence type="ECO:0000313" key="4">
    <source>
        <dbReference type="Proteomes" id="UP000256977"/>
    </source>
</evidence>
<sequence length="1189" mass="130253">MTRRWPGTKTWVSMALSLSLLVSVALPAAANGNGEPELAGISPQFPVPQSDTLQDTGPDQRRWLSLPESRLIVNPYRFGYDHFNTNPYQYSTGAQLPLNIGYYTGPAVFELSDALGLYYKKDIQGSLLTAFEETFDDVQQVRSSWVVDSNVDLAVDNGAMHISLAGSGGDPWGGMRKSVTIDLDESQYIEIDIPKVAGGAYWSLKLNDGSLSRDIELVNNFSQSGKYLFDIKEQTGWSGTKTFTIIIFTVNGRTTVDNLRILGVAGQLKSASSYTTEWYPHQIAYSADYPDGVSVAVEDFFYDTDTVTRKMTFSERPEPGEGNGGGPGEPAPGPVVSFEEPFDDLAAIEQNWSPDPNSNLAVDNGGLLLGIEPGGDPWAGIRRSVTVDLDETPFIEVDVRGVQGTWSIKVNDGQAVDLQLGLGNGSGKQRYNIADLTGWSGEKTFEVILFTIEGSTAFDHLKIFNGIEEQPEEPGEEPGPWGLVGKTFTLSGEYSGRLQWNDAQRTLTVEGTGYALAISLGGNYPVEAKRYRTRPELLTGLAADTAIAEGYWSLDIPLDELDGASEAVTIAFSPQRTGTAQATQLARAPFVQDNIDLKHAETEQFWNDYLQKVPHPYNFDLEIADTLGVTAERTYLDYYRAWVFLAANILPAMPEGGFLYSQFATGKPSMWGDGAEEAKYASSWESFLAMQLYAFVDPDLAWDGYKGMMSLVDDEGMLGGESLPSRKAETAMILYQLTGDIQSLHDVYPALKRYLNWRIDNPRWIYLPANKNNVYERDADFVFSGLIDLGHARDIATILGLEDEAADWEATRQQFYTDSLEWFWETPTSLPNQYYYLDSEIRHEGTTLWVAQGVYVDLLSGDYLTSLMNRFYSDYDVNKSFVGMGMPKYPNISFLIYGFLEKGYLEEAQQVLEVSMRDVVRAYEFAEQYDVSHPPRPTGVRPSVFGAGMLIDTVLLKNGYKLDKGKPQFVNIFGADGGVENLMIRGHQLNLVLDGQEETVTLTGSLVGQSPLELDAALGDIVTYPHALPGDNPPAMPVAVAYPLLPTNQNVTVELLPPAPGLSLEYRLAAESAWTTYSGPLSISANTVVYARAVASDGGRSMVKAVTINQIDRTAPTATVYYSTTAANATSVDAYLIVDEPVSVTNNGGAFRYTFTANGSFTFQFVDAAGNTGSATATVSNIASGSTGD</sequence>
<organism evidence="3 4">
    <name type="scientific">Cohnella phaseoli</name>
    <dbReference type="NCBI Taxonomy" id="456490"/>
    <lineage>
        <taxon>Bacteria</taxon>
        <taxon>Bacillati</taxon>
        <taxon>Bacillota</taxon>
        <taxon>Bacilli</taxon>
        <taxon>Bacillales</taxon>
        <taxon>Paenibacillaceae</taxon>
        <taxon>Cohnella</taxon>
    </lineage>
</organism>
<dbReference type="Gene3D" id="1.50.10.10">
    <property type="match status" value="1"/>
</dbReference>
<dbReference type="Proteomes" id="UP000256977">
    <property type="component" value="Unassembled WGS sequence"/>
</dbReference>
<feature type="compositionally biased region" description="Polar residues" evidence="1">
    <location>
        <begin position="47"/>
        <end position="57"/>
    </location>
</feature>
<evidence type="ECO:0000256" key="2">
    <source>
        <dbReference type="SAM" id="SignalP"/>
    </source>
</evidence>
<dbReference type="InterPro" id="IPR008928">
    <property type="entry name" value="6-hairpin_glycosidase_sf"/>
</dbReference>
<keyword evidence="2" id="KW-0732">Signal</keyword>
<dbReference type="GO" id="GO:0005975">
    <property type="term" value="P:carbohydrate metabolic process"/>
    <property type="evidence" value="ECO:0007669"/>
    <property type="project" value="InterPro"/>
</dbReference>
<evidence type="ECO:0000313" key="3">
    <source>
        <dbReference type="EMBL" id="RED85577.1"/>
    </source>
</evidence>
<dbReference type="EMBL" id="QRDZ01000004">
    <property type="protein sequence ID" value="RED85577.1"/>
    <property type="molecule type" value="Genomic_DNA"/>
</dbReference>
<feature type="region of interest" description="Disordered" evidence="1">
    <location>
        <begin position="311"/>
        <end position="335"/>
    </location>
</feature>
<dbReference type="AlphaFoldDB" id="A0A3D9KHF8"/>
<feature type="region of interest" description="Disordered" evidence="1">
    <location>
        <begin position="37"/>
        <end position="60"/>
    </location>
</feature>
<dbReference type="InterPro" id="IPR012341">
    <property type="entry name" value="6hp_glycosidase-like_sf"/>
</dbReference>